<keyword evidence="9" id="KW-0325">Glycoprotein</keyword>
<evidence type="ECO:0000256" key="6">
    <source>
        <dbReference type="ARBA" id="ARBA00023136"/>
    </source>
</evidence>
<gene>
    <name evidence="11" type="ORF">NQ315_013908</name>
</gene>
<accession>A0AAV8VR46</accession>
<evidence type="ECO:0000256" key="3">
    <source>
        <dbReference type="ARBA" id="ARBA00022692"/>
    </source>
</evidence>
<sequence>MPFSMQFLVYLHIIELSCRTNEFQCLDNGRCIDLNLRCDRRNDCSDGSDEYNCPTEPPFIPPETTRPTFSCPYGYQHCQSQTQCIRVDQFCDGRVDCSDLSDETNCPFQTERCSKQEFRCENGPCIRKEFHCDGKVDCPLDTSDELDCDNYGTRRDYTGSSQGLNLRTYPNSQEIKESKSQFYQRKEAAAMGLLLLSALVNIYIEAFEKKTLDTSPLKLKCWFRLRWATDLLSGPMADVTQA</sequence>
<dbReference type="GO" id="GO:0043235">
    <property type="term" value="C:receptor complex"/>
    <property type="evidence" value="ECO:0007669"/>
    <property type="project" value="TreeGrafter"/>
</dbReference>
<dbReference type="SMART" id="SM00192">
    <property type="entry name" value="LDLa"/>
    <property type="match status" value="3"/>
</dbReference>
<dbReference type="SUPFAM" id="SSF57424">
    <property type="entry name" value="LDL receptor-like module"/>
    <property type="match status" value="3"/>
</dbReference>
<dbReference type="PROSITE" id="PS50068">
    <property type="entry name" value="LDLRA_2"/>
    <property type="match status" value="3"/>
</dbReference>
<protein>
    <submittedName>
        <fullName evidence="11">Uncharacterized protein</fullName>
    </submittedName>
</protein>
<dbReference type="Pfam" id="PF00057">
    <property type="entry name" value="Ldl_recept_a"/>
    <property type="match status" value="3"/>
</dbReference>
<dbReference type="PRINTS" id="PR00261">
    <property type="entry name" value="LDLRECEPTOR"/>
</dbReference>
<feature type="disulfide bond" evidence="10">
    <location>
        <begin position="120"/>
        <end position="138"/>
    </location>
</feature>
<keyword evidence="3" id="KW-0812">Transmembrane</keyword>
<dbReference type="GO" id="GO:0005886">
    <property type="term" value="C:plasma membrane"/>
    <property type="evidence" value="ECO:0007669"/>
    <property type="project" value="TreeGrafter"/>
</dbReference>
<evidence type="ECO:0000313" key="12">
    <source>
        <dbReference type="Proteomes" id="UP001159042"/>
    </source>
</evidence>
<evidence type="ECO:0000256" key="7">
    <source>
        <dbReference type="ARBA" id="ARBA00023157"/>
    </source>
</evidence>
<feature type="disulfide bond" evidence="10">
    <location>
        <begin position="113"/>
        <end position="125"/>
    </location>
</feature>
<dbReference type="GO" id="GO:0012505">
    <property type="term" value="C:endomembrane system"/>
    <property type="evidence" value="ECO:0007669"/>
    <property type="project" value="UniProtKB-SubCell"/>
</dbReference>
<dbReference type="EMBL" id="JANEYG010000040">
    <property type="protein sequence ID" value="KAJ8916704.1"/>
    <property type="molecule type" value="Genomic_DNA"/>
</dbReference>
<evidence type="ECO:0000256" key="8">
    <source>
        <dbReference type="ARBA" id="ARBA00023170"/>
    </source>
</evidence>
<feature type="disulfide bond" evidence="10">
    <location>
        <begin position="38"/>
        <end position="53"/>
    </location>
</feature>
<evidence type="ECO:0000256" key="10">
    <source>
        <dbReference type="PROSITE-ProRule" id="PRU00124"/>
    </source>
</evidence>
<evidence type="ECO:0000256" key="5">
    <source>
        <dbReference type="ARBA" id="ARBA00022989"/>
    </source>
</evidence>
<dbReference type="Proteomes" id="UP001159042">
    <property type="component" value="Unassembled WGS sequence"/>
</dbReference>
<evidence type="ECO:0000256" key="4">
    <source>
        <dbReference type="ARBA" id="ARBA00022737"/>
    </source>
</evidence>
<evidence type="ECO:0000256" key="2">
    <source>
        <dbReference type="ARBA" id="ARBA00004308"/>
    </source>
</evidence>
<dbReference type="InterPro" id="IPR036055">
    <property type="entry name" value="LDL_receptor-like_sf"/>
</dbReference>
<reference evidence="11 12" key="1">
    <citation type="journal article" date="2023" name="Insect Mol. Biol.">
        <title>Genome sequencing provides insights into the evolution of gene families encoding plant cell wall-degrading enzymes in longhorned beetles.</title>
        <authorList>
            <person name="Shin N.R."/>
            <person name="Okamura Y."/>
            <person name="Kirsch R."/>
            <person name="Pauchet Y."/>
        </authorList>
    </citation>
    <scope>NUCLEOTIDE SEQUENCE [LARGE SCALE GENOMIC DNA]</scope>
    <source>
        <strain evidence="11">EAD_L_NR</strain>
    </source>
</reference>
<dbReference type="FunFam" id="4.10.400.10:FF:000045">
    <property type="entry name" value="Low-density lipoprotein receptor-related protein 2"/>
    <property type="match status" value="1"/>
</dbReference>
<organism evidence="11 12">
    <name type="scientific">Exocentrus adspersus</name>
    <dbReference type="NCBI Taxonomy" id="1586481"/>
    <lineage>
        <taxon>Eukaryota</taxon>
        <taxon>Metazoa</taxon>
        <taxon>Ecdysozoa</taxon>
        <taxon>Arthropoda</taxon>
        <taxon>Hexapoda</taxon>
        <taxon>Insecta</taxon>
        <taxon>Pterygota</taxon>
        <taxon>Neoptera</taxon>
        <taxon>Endopterygota</taxon>
        <taxon>Coleoptera</taxon>
        <taxon>Polyphaga</taxon>
        <taxon>Cucujiformia</taxon>
        <taxon>Chrysomeloidea</taxon>
        <taxon>Cerambycidae</taxon>
        <taxon>Lamiinae</taxon>
        <taxon>Acanthocinini</taxon>
        <taxon>Exocentrus</taxon>
    </lineage>
</organism>
<keyword evidence="6" id="KW-0472">Membrane</keyword>
<keyword evidence="7 10" id="KW-1015">Disulfide bond</keyword>
<dbReference type="CDD" id="cd00112">
    <property type="entry name" value="LDLa"/>
    <property type="match status" value="3"/>
</dbReference>
<keyword evidence="4" id="KW-0677">Repeat</keyword>
<keyword evidence="5" id="KW-1133">Transmembrane helix</keyword>
<dbReference type="PANTHER" id="PTHR22722">
    <property type="entry name" value="LOW-DENSITY LIPOPROTEIN RECEPTOR-RELATED PROTEIN 2-RELATED"/>
    <property type="match status" value="1"/>
</dbReference>
<comment type="caution">
    <text evidence="11">The sequence shown here is derived from an EMBL/GenBank/DDBJ whole genome shotgun (WGS) entry which is preliminary data.</text>
</comment>
<dbReference type="InterPro" id="IPR051221">
    <property type="entry name" value="LDLR-related"/>
</dbReference>
<proteinExistence type="predicted"/>
<feature type="disulfide bond" evidence="10">
    <location>
        <begin position="91"/>
        <end position="106"/>
    </location>
</feature>
<dbReference type="Gene3D" id="4.10.400.10">
    <property type="entry name" value="Low-density Lipoprotein Receptor"/>
    <property type="match status" value="3"/>
</dbReference>
<keyword evidence="8" id="KW-0675">Receptor</keyword>
<evidence type="ECO:0000256" key="1">
    <source>
        <dbReference type="ARBA" id="ARBA00004167"/>
    </source>
</evidence>
<dbReference type="AlphaFoldDB" id="A0AAV8VR46"/>
<dbReference type="PROSITE" id="PS01209">
    <property type="entry name" value="LDLRA_1"/>
    <property type="match status" value="2"/>
</dbReference>
<dbReference type="InterPro" id="IPR002172">
    <property type="entry name" value="LDrepeatLR_classA_rpt"/>
</dbReference>
<dbReference type="InterPro" id="IPR023415">
    <property type="entry name" value="LDLR_class-A_CS"/>
</dbReference>
<keyword evidence="12" id="KW-1185">Reference proteome</keyword>
<comment type="subcellular location">
    <subcellularLocation>
        <location evidence="2">Endomembrane system</location>
    </subcellularLocation>
    <subcellularLocation>
        <location evidence="1">Membrane</location>
        <topology evidence="1">Single-pass membrane protein</topology>
    </subcellularLocation>
</comment>
<evidence type="ECO:0000256" key="9">
    <source>
        <dbReference type="ARBA" id="ARBA00023180"/>
    </source>
</evidence>
<name>A0AAV8VR46_9CUCU</name>
<evidence type="ECO:0000313" key="11">
    <source>
        <dbReference type="EMBL" id="KAJ8916704.1"/>
    </source>
</evidence>
<comment type="caution">
    <text evidence="10">Lacks conserved residue(s) required for the propagation of feature annotation.</text>
</comment>